<reference evidence="2 3" key="1">
    <citation type="submission" date="2023-03" db="EMBL/GenBank/DDBJ databases">
        <title>High recombination rates correlate with genetic variation in Cardiocondyla obscurior ants.</title>
        <authorList>
            <person name="Errbii M."/>
        </authorList>
    </citation>
    <scope>NUCLEOTIDE SEQUENCE [LARGE SCALE GENOMIC DNA]</scope>
    <source>
        <strain evidence="2">Alpha-2009</strain>
        <tissue evidence="2">Whole body</tissue>
    </source>
</reference>
<organism evidence="2 3">
    <name type="scientific">Cardiocondyla obscurior</name>
    <dbReference type="NCBI Taxonomy" id="286306"/>
    <lineage>
        <taxon>Eukaryota</taxon>
        <taxon>Metazoa</taxon>
        <taxon>Ecdysozoa</taxon>
        <taxon>Arthropoda</taxon>
        <taxon>Hexapoda</taxon>
        <taxon>Insecta</taxon>
        <taxon>Pterygota</taxon>
        <taxon>Neoptera</taxon>
        <taxon>Endopterygota</taxon>
        <taxon>Hymenoptera</taxon>
        <taxon>Apocrita</taxon>
        <taxon>Aculeata</taxon>
        <taxon>Formicoidea</taxon>
        <taxon>Formicidae</taxon>
        <taxon>Myrmicinae</taxon>
        <taxon>Cardiocondyla</taxon>
    </lineage>
</organism>
<dbReference type="SUPFAM" id="SSF53098">
    <property type="entry name" value="Ribonuclease H-like"/>
    <property type="match status" value="1"/>
</dbReference>
<dbReference type="GO" id="GO:0003676">
    <property type="term" value="F:nucleic acid binding"/>
    <property type="evidence" value="ECO:0007669"/>
    <property type="project" value="InterPro"/>
</dbReference>
<dbReference type="InterPro" id="IPR050951">
    <property type="entry name" value="Retrovirus_Pol_polyprotein"/>
</dbReference>
<sequence>MVKGCKICLEELPTPAHGPLTSWSWPEKAWSRIHLVVDAHSKWPEVIDFHQNTRAYKVTQELKTLFARYEYPTHVVTDNGRQFTNTELRDYFNSTEIRHSFSPPYHSATNGAAKNFDKTFKNKVSKIIKKGEVLEDAINIFLIDYRSIPHCTTGKSPAWLFYQRKMTTKFDMLRPNAKEFVEKKQLSQIVENSGNRTETFGVGNRVMVDKHGKRQV</sequence>
<dbReference type="Proteomes" id="UP001430953">
    <property type="component" value="Unassembled WGS sequence"/>
</dbReference>
<comment type="caution">
    <text evidence="2">The sequence shown here is derived from an EMBL/GenBank/DDBJ whole genome shotgun (WGS) entry which is preliminary data.</text>
</comment>
<gene>
    <name evidence="2" type="ORF">PUN28_016963</name>
</gene>
<dbReference type="InterPro" id="IPR001584">
    <property type="entry name" value="Integrase_cat-core"/>
</dbReference>
<dbReference type="GO" id="GO:0015074">
    <property type="term" value="P:DNA integration"/>
    <property type="evidence" value="ECO:0007669"/>
    <property type="project" value="InterPro"/>
</dbReference>
<feature type="domain" description="Integrase catalytic" evidence="1">
    <location>
        <begin position="9"/>
        <end position="165"/>
    </location>
</feature>
<dbReference type="AlphaFoldDB" id="A0AAW2ELA3"/>
<dbReference type="PANTHER" id="PTHR37984">
    <property type="entry name" value="PROTEIN CBG26694"/>
    <property type="match status" value="1"/>
</dbReference>
<dbReference type="EMBL" id="JADYXP020000020">
    <property type="protein sequence ID" value="KAL0103952.1"/>
    <property type="molecule type" value="Genomic_DNA"/>
</dbReference>
<dbReference type="Pfam" id="PF00665">
    <property type="entry name" value="rve"/>
    <property type="match status" value="1"/>
</dbReference>
<proteinExistence type="predicted"/>
<evidence type="ECO:0000313" key="2">
    <source>
        <dbReference type="EMBL" id="KAL0103952.1"/>
    </source>
</evidence>
<dbReference type="InterPro" id="IPR012337">
    <property type="entry name" value="RNaseH-like_sf"/>
</dbReference>
<keyword evidence="3" id="KW-1185">Reference proteome</keyword>
<dbReference type="InterPro" id="IPR036397">
    <property type="entry name" value="RNaseH_sf"/>
</dbReference>
<evidence type="ECO:0000313" key="3">
    <source>
        <dbReference type="Proteomes" id="UP001430953"/>
    </source>
</evidence>
<dbReference type="PANTHER" id="PTHR37984:SF13">
    <property type="entry name" value="RIBONUCLEASE H"/>
    <property type="match status" value="1"/>
</dbReference>
<dbReference type="PROSITE" id="PS50994">
    <property type="entry name" value="INTEGRASE"/>
    <property type="match status" value="1"/>
</dbReference>
<accession>A0AAW2ELA3</accession>
<name>A0AAW2ELA3_9HYME</name>
<dbReference type="Gene3D" id="3.30.420.10">
    <property type="entry name" value="Ribonuclease H-like superfamily/Ribonuclease H"/>
    <property type="match status" value="1"/>
</dbReference>
<protein>
    <recommendedName>
        <fullName evidence="1">Integrase catalytic domain-containing protein</fullName>
    </recommendedName>
</protein>
<evidence type="ECO:0000259" key="1">
    <source>
        <dbReference type="PROSITE" id="PS50994"/>
    </source>
</evidence>